<organism evidence="2">
    <name type="scientific">marine metagenome</name>
    <dbReference type="NCBI Taxonomy" id="408172"/>
    <lineage>
        <taxon>unclassified sequences</taxon>
        <taxon>metagenomes</taxon>
        <taxon>ecological metagenomes</taxon>
    </lineage>
</organism>
<name>A0A382IZV0_9ZZZZ</name>
<evidence type="ECO:0000256" key="1">
    <source>
        <dbReference type="SAM" id="Phobius"/>
    </source>
</evidence>
<protein>
    <submittedName>
        <fullName evidence="2">Uncharacterized protein</fullName>
    </submittedName>
</protein>
<reference evidence="2" key="1">
    <citation type="submission" date="2018-05" db="EMBL/GenBank/DDBJ databases">
        <authorList>
            <person name="Lanie J.A."/>
            <person name="Ng W.-L."/>
            <person name="Kazmierczak K.M."/>
            <person name="Andrzejewski T.M."/>
            <person name="Davidsen T.M."/>
            <person name="Wayne K.J."/>
            <person name="Tettelin H."/>
            <person name="Glass J.I."/>
            <person name="Rusch D."/>
            <person name="Podicherti R."/>
            <person name="Tsui H.-C.T."/>
            <person name="Winkler M.E."/>
        </authorList>
    </citation>
    <scope>NUCLEOTIDE SEQUENCE</scope>
</reference>
<sequence length="54" mass="6040">MLFVLAVKEWATNLLELRFLVCASLCVFLGVVSVFVLRADLVAKRTDFHSNQGV</sequence>
<dbReference type="AlphaFoldDB" id="A0A382IZV0"/>
<keyword evidence="1" id="KW-0472">Membrane</keyword>
<keyword evidence="1" id="KW-1133">Transmembrane helix</keyword>
<proteinExistence type="predicted"/>
<accession>A0A382IZV0</accession>
<keyword evidence="1" id="KW-0812">Transmembrane</keyword>
<dbReference type="EMBL" id="UINC01070864">
    <property type="protein sequence ID" value="SVC05344.1"/>
    <property type="molecule type" value="Genomic_DNA"/>
</dbReference>
<feature type="transmembrane region" description="Helical" evidence="1">
    <location>
        <begin position="17"/>
        <end position="37"/>
    </location>
</feature>
<evidence type="ECO:0000313" key="2">
    <source>
        <dbReference type="EMBL" id="SVC05344.1"/>
    </source>
</evidence>
<feature type="non-terminal residue" evidence="2">
    <location>
        <position position="54"/>
    </location>
</feature>
<gene>
    <name evidence="2" type="ORF">METZ01_LOCUS258198</name>
</gene>